<gene>
    <name evidence="2" type="ORF">BAUCODRAFT_152542</name>
</gene>
<evidence type="ECO:0000313" key="3">
    <source>
        <dbReference type="Proteomes" id="UP000011761"/>
    </source>
</evidence>
<dbReference type="GeneID" id="19109232"/>
<evidence type="ECO:0000313" key="2">
    <source>
        <dbReference type="EMBL" id="EMC91264.1"/>
    </source>
</evidence>
<proteinExistence type="predicted"/>
<feature type="compositionally biased region" description="Polar residues" evidence="1">
    <location>
        <begin position="306"/>
        <end position="316"/>
    </location>
</feature>
<sequence>MTGRSNSDVSSTSPSGSSLRKLPPGVSGPPAIRSGPVEVHAGGPLMPGPPKARQLSRLREEERQASRDVLDRTGTQQQRHPSQYTLRGDAERPARRLPAVGHRRNSLKQATAHAPPAGLEGDSSFTRSEQRQHELFVNHAVVDRYEAKMNQKYADLEISHLVSNKQMFTLPTTAQDQPLEQHGFTQRATSLPELESTGAPIQAANAYHAAGVTSPTAGATSPTAGAASGSQPQLAQSVTPYTFDQLRVRAGDSELAARNPPTSNSMPSTTFGSGMGEPDSTPENANPEANSSSHNVSSRSAYSEQAPRTSDANSNEGGDRTMPIARTSTIRSISERAGFLGTTVRSDSSYHEDAVVHHIDDDDPRRNWQHPAHRDVLQMDPIHRASFERLEQRVIVLEEAHLARLEIGTGRPRHWW</sequence>
<feature type="region of interest" description="Disordered" evidence="1">
    <location>
        <begin position="1"/>
        <end position="127"/>
    </location>
</feature>
<organism evidence="2 3">
    <name type="scientific">Baudoinia panamericana (strain UAMH 10762)</name>
    <name type="common">Angels' share fungus</name>
    <name type="synonym">Baudoinia compniacensis (strain UAMH 10762)</name>
    <dbReference type="NCBI Taxonomy" id="717646"/>
    <lineage>
        <taxon>Eukaryota</taxon>
        <taxon>Fungi</taxon>
        <taxon>Dikarya</taxon>
        <taxon>Ascomycota</taxon>
        <taxon>Pezizomycotina</taxon>
        <taxon>Dothideomycetes</taxon>
        <taxon>Dothideomycetidae</taxon>
        <taxon>Mycosphaerellales</taxon>
        <taxon>Teratosphaeriaceae</taxon>
        <taxon>Baudoinia</taxon>
    </lineage>
</organism>
<dbReference type="EMBL" id="KB445564">
    <property type="protein sequence ID" value="EMC91264.1"/>
    <property type="molecule type" value="Genomic_DNA"/>
</dbReference>
<feature type="region of interest" description="Disordered" evidence="1">
    <location>
        <begin position="213"/>
        <end position="235"/>
    </location>
</feature>
<accession>M2MX86</accession>
<feature type="compositionally biased region" description="Polar residues" evidence="1">
    <location>
        <begin position="260"/>
        <end position="272"/>
    </location>
</feature>
<feature type="compositionally biased region" description="Polar residues" evidence="1">
    <location>
        <begin position="73"/>
        <end position="85"/>
    </location>
</feature>
<feature type="compositionally biased region" description="Polar residues" evidence="1">
    <location>
        <begin position="281"/>
        <end position="290"/>
    </location>
</feature>
<dbReference type="RefSeq" id="XP_007681671.1">
    <property type="nucleotide sequence ID" value="XM_007683481.1"/>
</dbReference>
<feature type="region of interest" description="Disordered" evidence="1">
    <location>
        <begin position="253"/>
        <end position="327"/>
    </location>
</feature>
<dbReference type="AlphaFoldDB" id="M2MX86"/>
<keyword evidence="3" id="KW-1185">Reference proteome</keyword>
<evidence type="ECO:0000256" key="1">
    <source>
        <dbReference type="SAM" id="MobiDB-lite"/>
    </source>
</evidence>
<feature type="compositionally biased region" description="Low complexity" evidence="1">
    <location>
        <begin position="291"/>
        <end position="303"/>
    </location>
</feature>
<feature type="compositionally biased region" description="Low complexity" evidence="1">
    <location>
        <begin position="213"/>
        <end position="230"/>
    </location>
</feature>
<feature type="compositionally biased region" description="Basic and acidic residues" evidence="1">
    <location>
        <begin position="57"/>
        <end position="71"/>
    </location>
</feature>
<dbReference type="HOGENOM" id="CLU_660532_0_0_1"/>
<dbReference type="KEGG" id="bcom:BAUCODRAFT_152542"/>
<protein>
    <submittedName>
        <fullName evidence="2">Uncharacterized protein</fullName>
    </submittedName>
</protein>
<name>M2MX86_BAUPA</name>
<feature type="compositionally biased region" description="Low complexity" evidence="1">
    <location>
        <begin position="1"/>
        <end position="18"/>
    </location>
</feature>
<reference evidence="2 3" key="1">
    <citation type="journal article" date="2012" name="PLoS Pathog.">
        <title>Diverse lifestyles and strategies of plant pathogenesis encoded in the genomes of eighteen Dothideomycetes fungi.</title>
        <authorList>
            <person name="Ohm R.A."/>
            <person name="Feau N."/>
            <person name="Henrissat B."/>
            <person name="Schoch C.L."/>
            <person name="Horwitz B.A."/>
            <person name="Barry K.W."/>
            <person name="Condon B.J."/>
            <person name="Copeland A.C."/>
            <person name="Dhillon B."/>
            <person name="Glaser F."/>
            <person name="Hesse C.N."/>
            <person name="Kosti I."/>
            <person name="LaButti K."/>
            <person name="Lindquist E.A."/>
            <person name="Lucas S."/>
            <person name="Salamov A.A."/>
            <person name="Bradshaw R.E."/>
            <person name="Ciuffetti L."/>
            <person name="Hamelin R.C."/>
            <person name="Kema G.H.J."/>
            <person name="Lawrence C."/>
            <person name="Scott J.A."/>
            <person name="Spatafora J.W."/>
            <person name="Turgeon B.G."/>
            <person name="de Wit P.J.G.M."/>
            <person name="Zhong S."/>
            <person name="Goodwin S.B."/>
            <person name="Grigoriev I.V."/>
        </authorList>
    </citation>
    <scope>NUCLEOTIDE SEQUENCE [LARGE SCALE GENOMIC DNA]</scope>
    <source>
        <strain evidence="2 3">UAMH 10762</strain>
    </source>
</reference>
<dbReference type="Proteomes" id="UP000011761">
    <property type="component" value="Unassembled WGS sequence"/>
</dbReference>